<accession>A0ABZ0ZVU4</accession>
<protein>
    <recommendedName>
        <fullName evidence="3">ATP-binding protein</fullName>
    </recommendedName>
</protein>
<dbReference type="CDD" id="cd01983">
    <property type="entry name" value="SIMIBI"/>
    <property type="match status" value="1"/>
</dbReference>
<dbReference type="EMBL" id="CP141059">
    <property type="protein sequence ID" value="WQQ27946.1"/>
    <property type="molecule type" value="Genomic_DNA"/>
</dbReference>
<sequence>MGSLQHLTPRRASGRGSLATLADTVDERRYVCPEQLDRRFDQLLEGESDSRLLLLNGVGGSGKSAALREAARRGERLGYHVIALDGRQLVTVGPRLADVFEDLPDGDLLVLVDELGHLGARAHALGRILSTLPGPTRVVTAASDYAHDWLPTELEPLVATLRMPALDVETSHEVLRNHGVDNGSARAAISTWACGLPLALVLGAAAWVEHGAAAIQPGGAVLAAAADDLVGHLSGLALDQLDTELLEVAAVAGWLDDRLLADVLPDRDSHDALATLASYSFVERSGTGVTLHPLVARAVAERVRRDGGRISHLVLRTASHLRDRAILGDSRALHQLAALSEDPQLRAGMAPAHSATLYGDDVRAGEDDEIVRWAPKGLADAVRPWLLPQPASSWRTPTQVVRHTDGRVVAAALAMPLGEAAALVKAGDPRADLVAPLLDYAARQGFDDRVVISPFQLMAPGAAEEDPNVMALRNSHTLRRCRVSNPRFDLVNEFGWTDFERAVVADHGYIEVPELRREISGHEVRTWIVDVGPCGVVGLLFRGLAGEHGIDLPEPQTQGDLVLAALDDFHDDAVLAALPCAPLGHDLRHAADRVRTWVRRTMMAALHDQPVLADLLEQRYFEPAATHDQVMRATFLSRATYFRRVRTARELVAAAADRVGAPL</sequence>
<dbReference type="Proteomes" id="UP001327225">
    <property type="component" value="Chromosome"/>
</dbReference>
<dbReference type="RefSeq" id="WP_322938207.1">
    <property type="nucleotide sequence ID" value="NZ_CP141059.1"/>
</dbReference>
<evidence type="ECO:0000313" key="2">
    <source>
        <dbReference type="Proteomes" id="UP001327225"/>
    </source>
</evidence>
<evidence type="ECO:0000313" key="1">
    <source>
        <dbReference type="EMBL" id="WQQ27946.1"/>
    </source>
</evidence>
<dbReference type="InterPro" id="IPR027417">
    <property type="entry name" value="P-loop_NTPase"/>
</dbReference>
<reference evidence="2" key="1">
    <citation type="submission" date="2023-12" db="EMBL/GenBank/DDBJ databases">
        <title>Novel species in genus Nocardioides.</title>
        <authorList>
            <person name="Zhou H."/>
        </authorList>
    </citation>
    <scope>NUCLEOTIDE SEQUENCE [LARGE SCALE GENOMIC DNA]</scope>
    <source>
        <strain evidence="2">HM61</strain>
    </source>
</reference>
<organism evidence="1 2">
    <name type="scientific">Nocardioides bizhenqiangii</name>
    <dbReference type="NCBI Taxonomy" id="3095076"/>
    <lineage>
        <taxon>Bacteria</taxon>
        <taxon>Bacillati</taxon>
        <taxon>Actinomycetota</taxon>
        <taxon>Actinomycetes</taxon>
        <taxon>Propionibacteriales</taxon>
        <taxon>Nocardioidaceae</taxon>
        <taxon>Nocardioides</taxon>
    </lineage>
</organism>
<dbReference type="SUPFAM" id="SSF52540">
    <property type="entry name" value="P-loop containing nucleoside triphosphate hydrolases"/>
    <property type="match status" value="1"/>
</dbReference>
<proteinExistence type="predicted"/>
<gene>
    <name evidence="1" type="ORF">SHK19_06850</name>
</gene>
<evidence type="ECO:0008006" key="3">
    <source>
        <dbReference type="Google" id="ProtNLM"/>
    </source>
</evidence>
<name>A0ABZ0ZVU4_9ACTN</name>
<keyword evidence="2" id="KW-1185">Reference proteome</keyword>